<keyword evidence="1" id="KW-0472">Membrane</keyword>
<accession>A0A8H6X7F3</accession>
<reference evidence="2" key="1">
    <citation type="submission" date="2020-05" db="EMBL/GenBank/DDBJ databases">
        <title>Mycena genomes resolve the evolution of fungal bioluminescence.</title>
        <authorList>
            <person name="Tsai I.J."/>
        </authorList>
    </citation>
    <scope>NUCLEOTIDE SEQUENCE</scope>
    <source>
        <strain evidence="2">160909Yilan</strain>
    </source>
</reference>
<sequence length="397" mass="43281">MATATELPNSFYAPGFLITGSGKSDRGIAISLCSNTWSIRMGYWIEPRKRLHLVIRAQSSLPYDCVFHVKVKFGTSSIRRCADSPEKEHSHWRISFHPSSSKVNSLFFELPLELNIPIIPTVMPIKNCNALAVSLDICLVLSQTTTAMLFFIRVTAVWHSSKIAYMVFFILWLAVPSASITAPLGVRAVHIGPTTQCTVTDVGANIGVAVIVPLINDTAVFLAINYRILTHTLVADSSMARLRVFLGGKGLSTLSRALLQSGQHFYLVAVAANVTLLVLFNLPHLSPLYHGMLAIPAMALVNAMGCLVFRKIKFGLITPDGMSKIPITGLSAVEFHATANPRSSLHPRHTDLATTEFGSSTAFPLDVRVQKEVDKWEDCADAGQEISKPTDLASIPV</sequence>
<name>A0A8H6X7F3_9AGAR</name>
<keyword evidence="1" id="KW-0812">Transmembrane</keyword>
<evidence type="ECO:0000313" key="3">
    <source>
        <dbReference type="Proteomes" id="UP000623467"/>
    </source>
</evidence>
<evidence type="ECO:0000313" key="2">
    <source>
        <dbReference type="EMBL" id="KAF7335958.1"/>
    </source>
</evidence>
<dbReference type="AlphaFoldDB" id="A0A8H6X7F3"/>
<feature type="transmembrane region" description="Helical" evidence="1">
    <location>
        <begin position="265"/>
        <end position="282"/>
    </location>
</feature>
<dbReference type="EMBL" id="JACAZH010000038">
    <property type="protein sequence ID" value="KAF7335958.1"/>
    <property type="molecule type" value="Genomic_DNA"/>
</dbReference>
<comment type="caution">
    <text evidence="2">The sequence shown here is derived from an EMBL/GenBank/DDBJ whole genome shotgun (WGS) entry which is preliminary data.</text>
</comment>
<dbReference type="OrthoDB" id="3038990at2759"/>
<dbReference type="Proteomes" id="UP000623467">
    <property type="component" value="Unassembled WGS sequence"/>
</dbReference>
<feature type="transmembrane region" description="Helical" evidence="1">
    <location>
        <begin position="206"/>
        <end position="229"/>
    </location>
</feature>
<evidence type="ECO:0000256" key="1">
    <source>
        <dbReference type="SAM" id="Phobius"/>
    </source>
</evidence>
<keyword evidence="3" id="KW-1185">Reference proteome</keyword>
<organism evidence="2 3">
    <name type="scientific">Mycena sanguinolenta</name>
    <dbReference type="NCBI Taxonomy" id="230812"/>
    <lineage>
        <taxon>Eukaryota</taxon>
        <taxon>Fungi</taxon>
        <taxon>Dikarya</taxon>
        <taxon>Basidiomycota</taxon>
        <taxon>Agaricomycotina</taxon>
        <taxon>Agaricomycetes</taxon>
        <taxon>Agaricomycetidae</taxon>
        <taxon>Agaricales</taxon>
        <taxon>Marasmiineae</taxon>
        <taxon>Mycenaceae</taxon>
        <taxon>Mycena</taxon>
    </lineage>
</organism>
<proteinExistence type="predicted"/>
<protein>
    <submittedName>
        <fullName evidence="2">Uncharacterized protein</fullName>
    </submittedName>
</protein>
<gene>
    <name evidence="2" type="ORF">MSAN_02309200</name>
</gene>
<feature type="transmembrane region" description="Helical" evidence="1">
    <location>
        <begin position="163"/>
        <end position="186"/>
    </location>
</feature>
<feature type="transmembrane region" description="Helical" evidence="1">
    <location>
        <begin position="288"/>
        <end position="309"/>
    </location>
</feature>
<feature type="transmembrane region" description="Helical" evidence="1">
    <location>
        <begin position="130"/>
        <end position="151"/>
    </location>
</feature>
<keyword evidence="1" id="KW-1133">Transmembrane helix</keyword>